<name>A0A392PMQ3_9FABA</name>
<accession>A0A392PMQ3</accession>
<sequence length="84" mass="9438">MSPSMVVVRPPHRRTTLNPRQNVNPQGCLQLTPPCHRVNFKEIGVVLVCNSEILLFYSIFCDWIGTGWLEMALSLLLITVNGCV</sequence>
<reference evidence="1 2" key="1">
    <citation type="journal article" date="2018" name="Front. Plant Sci.">
        <title>Red Clover (Trifolium pratense) and Zigzag Clover (T. medium) - A Picture of Genomic Similarities and Differences.</title>
        <authorList>
            <person name="Dluhosova J."/>
            <person name="Istvanek J."/>
            <person name="Nedelnik J."/>
            <person name="Repkova J."/>
        </authorList>
    </citation>
    <scope>NUCLEOTIDE SEQUENCE [LARGE SCALE GENOMIC DNA]</scope>
    <source>
        <strain evidence="2">cv. 10/8</strain>
        <tissue evidence="1">Leaf</tissue>
    </source>
</reference>
<evidence type="ECO:0000313" key="1">
    <source>
        <dbReference type="EMBL" id="MCI12720.1"/>
    </source>
</evidence>
<comment type="caution">
    <text evidence="1">The sequence shown here is derived from an EMBL/GenBank/DDBJ whole genome shotgun (WGS) entry which is preliminary data.</text>
</comment>
<evidence type="ECO:0000313" key="2">
    <source>
        <dbReference type="Proteomes" id="UP000265520"/>
    </source>
</evidence>
<keyword evidence="2" id="KW-1185">Reference proteome</keyword>
<organism evidence="1 2">
    <name type="scientific">Trifolium medium</name>
    <dbReference type="NCBI Taxonomy" id="97028"/>
    <lineage>
        <taxon>Eukaryota</taxon>
        <taxon>Viridiplantae</taxon>
        <taxon>Streptophyta</taxon>
        <taxon>Embryophyta</taxon>
        <taxon>Tracheophyta</taxon>
        <taxon>Spermatophyta</taxon>
        <taxon>Magnoliopsida</taxon>
        <taxon>eudicotyledons</taxon>
        <taxon>Gunneridae</taxon>
        <taxon>Pentapetalae</taxon>
        <taxon>rosids</taxon>
        <taxon>fabids</taxon>
        <taxon>Fabales</taxon>
        <taxon>Fabaceae</taxon>
        <taxon>Papilionoideae</taxon>
        <taxon>50 kb inversion clade</taxon>
        <taxon>NPAAA clade</taxon>
        <taxon>Hologalegina</taxon>
        <taxon>IRL clade</taxon>
        <taxon>Trifolieae</taxon>
        <taxon>Trifolium</taxon>
    </lineage>
</organism>
<dbReference type="Proteomes" id="UP000265520">
    <property type="component" value="Unassembled WGS sequence"/>
</dbReference>
<dbReference type="AlphaFoldDB" id="A0A392PMQ3"/>
<proteinExistence type="predicted"/>
<dbReference type="EMBL" id="LXQA010085288">
    <property type="protein sequence ID" value="MCI12720.1"/>
    <property type="molecule type" value="Genomic_DNA"/>
</dbReference>
<protein>
    <submittedName>
        <fullName evidence="1">Uncharacterized protein</fullName>
    </submittedName>
</protein>